<protein>
    <submittedName>
        <fullName evidence="1">Uncharacterized protein</fullName>
    </submittedName>
</protein>
<organism evidence="1">
    <name type="scientific">viral metagenome</name>
    <dbReference type="NCBI Taxonomy" id="1070528"/>
    <lineage>
        <taxon>unclassified sequences</taxon>
        <taxon>metagenomes</taxon>
        <taxon>organismal metagenomes</taxon>
    </lineage>
</organism>
<accession>A0A6M3K6A6</accession>
<dbReference type="EMBL" id="MT142235">
    <property type="protein sequence ID" value="QJA76657.1"/>
    <property type="molecule type" value="Genomic_DNA"/>
</dbReference>
<name>A0A6M3K6A6_9ZZZZ</name>
<reference evidence="1" key="1">
    <citation type="submission" date="2020-03" db="EMBL/GenBank/DDBJ databases">
        <title>The deep terrestrial virosphere.</title>
        <authorList>
            <person name="Holmfeldt K."/>
            <person name="Nilsson E."/>
            <person name="Simone D."/>
            <person name="Lopez-Fernandez M."/>
            <person name="Wu X."/>
            <person name="de Brujin I."/>
            <person name="Lundin D."/>
            <person name="Andersson A."/>
            <person name="Bertilsson S."/>
            <person name="Dopson M."/>
        </authorList>
    </citation>
    <scope>NUCLEOTIDE SEQUENCE</scope>
    <source>
        <strain evidence="1">MM415A01474</strain>
        <strain evidence="2">MM415B04215</strain>
    </source>
</reference>
<sequence>MPNTTWAAARTGIRMPLGYVIGVDPALNNRVNLESDWGEVQKERSDKQVHINFKTISCTNCTIRIFIKLEYSPLAAEKEEVKLNCPGCNQDLHFPIMSGPDGCSVRIIESWNQEHDKFIKGATKQTLQYYKEYIAKLEQSLKMLQAKQAMEVVVRTEFRPDQRFQGQSLHVALAITDDDLKRLTTESIITRYVSSITDKIADQIIRLLMKGPPNAKTHPPNIT</sequence>
<evidence type="ECO:0000313" key="2">
    <source>
        <dbReference type="EMBL" id="QJA93461.1"/>
    </source>
</evidence>
<proteinExistence type="predicted"/>
<dbReference type="EMBL" id="MT143151">
    <property type="protein sequence ID" value="QJA93461.1"/>
    <property type="molecule type" value="Genomic_DNA"/>
</dbReference>
<evidence type="ECO:0000313" key="1">
    <source>
        <dbReference type="EMBL" id="QJA76657.1"/>
    </source>
</evidence>
<gene>
    <name evidence="1" type="ORF">MM415A01474_0026</name>
    <name evidence="2" type="ORF">MM415B04215_0003</name>
</gene>
<dbReference type="AlphaFoldDB" id="A0A6M3K6A6"/>